<dbReference type="Proteomes" id="UP000251060">
    <property type="component" value="Unassembled WGS sequence"/>
</dbReference>
<dbReference type="Pfam" id="PF02811">
    <property type="entry name" value="PHP"/>
    <property type="match status" value="1"/>
</dbReference>
<evidence type="ECO:0000313" key="2">
    <source>
        <dbReference type="EMBL" id="PQV43416.1"/>
    </source>
</evidence>
<dbReference type="EMBL" id="PVBU01000002">
    <property type="protein sequence ID" value="PQV43416.1"/>
    <property type="molecule type" value="Genomic_DNA"/>
</dbReference>
<dbReference type="AlphaFoldDB" id="A0A314ZZ24"/>
<organism evidence="2 4">
    <name type="scientific">Methanohalophilus euhalobius</name>
    <dbReference type="NCBI Taxonomy" id="51203"/>
    <lineage>
        <taxon>Archaea</taxon>
        <taxon>Methanobacteriati</taxon>
        <taxon>Methanobacteriota</taxon>
        <taxon>Stenosarchaea group</taxon>
        <taxon>Methanomicrobia</taxon>
        <taxon>Methanosarcinales</taxon>
        <taxon>Methanosarcinaceae</taxon>
        <taxon>Methanohalophilus</taxon>
    </lineage>
</organism>
<evidence type="ECO:0000259" key="1">
    <source>
        <dbReference type="Pfam" id="PF02811"/>
    </source>
</evidence>
<dbReference type="GO" id="GO:0035312">
    <property type="term" value="F:5'-3' DNA exonuclease activity"/>
    <property type="evidence" value="ECO:0007669"/>
    <property type="project" value="TreeGrafter"/>
</dbReference>
<dbReference type="GO" id="GO:0004534">
    <property type="term" value="F:5'-3' RNA exonuclease activity"/>
    <property type="evidence" value="ECO:0007669"/>
    <property type="project" value="TreeGrafter"/>
</dbReference>
<feature type="domain" description="PHP" evidence="1">
    <location>
        <begin position="8"/>
        <end position="83"/>
    </location>
</feature>
<sequence>MTCIHILSIPRGTLSPDGLVKEASEVGLKSICLMDHDTLDSVLSVGDTTSRYGVELIPGVELTTRYAGMEFHILGMGIDVGNAKLKTVLAKMPGERFERAKEISSLLGEHDWEVDVSSLSSSKGTVTTHDIAKAVTNREISAFDFHNEWLSSDFPCVVGTSSMPAQDAISVIKKAGGKAVCAHLLRTRSG</sequence>
<dbReference type="RefSeq" id="WP_105460136.1">
    <property type="nucleotide sequence ID" value="NZ_PVBU01000002.1"/>
</dbReference>
<evidence type="ECO:0000313" key="3">
    <source>
        <dbReference type="EMBL" id="RNI07530.1"/>
    </source>
</evidence>
<dbReference type="InterPro" id="IPR016195">
    <property type="entry name" value="Pol/histidinol_Pase-like"/>
</dbReference>
<dbReference type="InterPro" id="IPR052018">
    <property type="entry name" value="PHP_domain"/>
</dbReference>
<dbReference type="Proteomes" id="UP000273978">
    <property type="component" value="Unassembled WGS sequence"/>
</dbReference>
<name>A0A314ZZ24_9EURY</name>
<reference evidence="2 4" key="1">
    <citation type="submission" date="2018-02" db="EMBL/GenBank/DDBJ databases">
        <title>Subsurface microbial communities from deep shales in Ohio and West Virginia, USA.</title>
        <authorList>
            <person name="Wrighton K."/>
        </authorList>
    </citation>
    <scope>NUCLEOTIDE SEQUENCE [LARGE SCALE GENOMIC DNA]</scope>
    <source>
        <strain evidence="2 4">DSM 10369</strain>
    </source>
</reference>
<comment type="caution">
    <text evidence="2">The sequence shown here is derived from an EMBL/GenBank/DDBJ whole genome shotgun (WGS) entry which is preliminary data.</text>
</comment>
<dbReference type="SUPFAM" id="SSF89550">
    <property type="entry name" value="PHP domain-like"/>
    <property type="match status" value="1"/>
</dbReference>
<evidence type="ECO:0000313" key="5">
    <source>
        <dbReference type="Proteomes" id="UP000273978"/>
    </source>
</evidence>
<dbReference type="PANTHER" id="PTHR42924:SF3">
    <property type="entry name" value="POLYMERASE_HISTIDINOL PHOSPHATASE N-TERMINAL DOMAIN-CONTAINING PROTEIN"/>
    <property type="match status" value="1"/>
</dbReference>
<dbReference type="InterPro" id="IPR004013">
    <property type="entry name" value="PHP_dom"/>
</dbReference>
<evidence type="ECO:0000313" key="4">
    <source>
        <dbReference type="Proteomes" id="UP000251060"/>
    </source>
</evidence>
<proteinExistence type="predicted"/>
<dbReference type="EMBL" id="RJJF01000019">
    <property type="protein sequence ID" value="RNI07530.1"/>
    <property type="molecule type" value="Genomic_DNA"/>
</dbReference>
<accession>A0A314ZZ24</accession>
<gene>
    <name evidence="2" type="ORF">B0H22_102138</name>
    <name evidence="3" type="ORF">EDD83_08230</name>
</gene>
<protein>
    <submittedName>
        <fullName evidence="2">Putative metal-dependent phosphoesterase TrpH</fullName>
    </submittedName>
</protein>
<dbReference type="PANTHER" id="PTHR42924">
    <property type="entry name" value="EXONUCLEASE"/>
    <property type="match status" value="1"/>
</dbReference>
<dbReference type="Gene3D" id="3.20.20.140">
    <property type="entry name" value="Metal-dependent hydrolases"/>
    <property type="match status" value="1"/>
</dbReference>
<reference evidence="3 5" key="2">
    <citation type="submission" date="2018-10" db="EMBL/GenBank/DDBJ databases">
        <title>Cultivation of a novel Methanohalophilus strain from Kebrit Deep of the Red Sea and a genomic comparison of members of the genus Methanohalophilus.</title>
        <authorList>
            <person name="Guan Y."/>
            <person name="Ngugi D.K."/>
            <person name="Stingl U."/>
        </authorList>
    </citation>
    <scope>NUCLEOTIDE SEQUENCE [LARGE SCALE GENOMIC DNA]</scope>
    <source>
        <strain evidence="3 5">DSM 10369</strain>
    </source>
</reference>